<dbReference type="Proteomes" id="UP000683575">
    <property type="component" value="Chromosome"/>
</dbReference>
<dbReference type="AlphaFoldDB" id="A0A975SYA0"/>
<dbReference type="KEGG" id="nps:KRR39_18815"/>
<dbReference type="PANTHER" id="PTHR28055">
    <property type="entry name" value="ALTERED INHERITANCE OF MITOCHONDRIA PROTEIN 41, MITOCHONDRIAL"/>
    <property type="match status" value="1"/>
</dbReference>
<dbReference type="EMBL" id="CP077062">
    <property type="protein sequence ID" value="QWZ07473.1"/>
    <property type="molecule type" value="Genomic_DNA"/>
</dbReference>
<protein>
    <submittedName>
        <fullName evidence="2">GatB/YqeY domain-containing protein</fullName>
    </submittedName>
</protein>
<accession>A0A975SYA0</accession>
<sequence>MPSGCHTAVASNRLAPGCDNGLVSDLKDRLRTDLTTSIKARDSLRSSTLRMVLSAITNAEVAGKEHKELTDDDVVGVLSTEAKKRREAATAFEDAGRADSAAKERAEADVIVEYLPAQLSEAEISELVTATIASLGVAGDGMRAMGKVMGALQPQVKGRADGGAVSTEVRRQLAGS</sequence>
<evidence type="ECO:0000313" key="2">
    <source>
        <dbReference type="EMBL" id="QWZ07473.1"/>
    </source>
</evidence>
<gene>
    <name evidence="2" type="ORF">KRR39_18815</name>
</gene>
<dbReference type="PANTHER" id="PTHR28055:SF1">
    <property type="entry name" value="ALTERED INHERITANCE OF MITOCHONDRIA PROTEIN 41, MITOCHONDRIAL"/>
    <property type="match status" value="1"/>
</dbReference>
<reference evidence="2" key="1">
    <citation type="submission" date="2021-06" db="EMBL/GenBank/DDBJ databases">
        <title>Complete genome sequence of Nocardioides sp. G188.</title>
        <authorList>
            <person name="Im W.-T."/>
        </authorList>
    </citation>
    <scope>NUCLEOTIDE SEQUENCE</scope>
    <source>
        <strain evidence="2">G188</strain>
    </source>
</reference>
<organism evidence="2 3">
    <name type="scientific">Nocardioides panacis</name>
    <dbReference type="NCBI Taxonomy" id="2849501"/>
    <lineage>
        <taxon>Bacteria</taxon>
        <taxon>Bacillati</taxon>
        <taxon>Actinomycetota</taxon>
        <taxon>Actinomycetes</taxon>
        <taxon>Propionibacteriales</taxon>
        <taxon>Nocardioidaceae</taxon>
        <taxon>Nocardioides</taxon>
    </lineage>
</organism>
<name>A0A975SYA0_9ACTN</name>
<feature type="region of interest" description="Disordered" evidence="1">
    <location>
        <begin position="157"/>
        <end position="176"/>
    </location>
</feature>
<keyword evidence="3" id="KW-1185">Reference proteome</keyword>
<proteinExistence type="predicted"/>
<evidence type="ECO:0000256" key="1">
    <source>
        <dbReference type="SAM" id="MobiDB-lite"/>
    </source>
</evidence>
<dbReference type="InterPro" id="IPR019004">
    <property type="entry name" value="YqeY/Aim41"/>
</dbReference>
<evidence type="ECO:0000313" key="3">
    <source>
        <dbReference type="Proteomes" id="UP000683575"/>
    </source>
</evidence>
<dbReference type="Pfam" id="PF09424">
    <property type="entry name" value="YqeY"/>
    <property type="match status" value="1"/>
</dbReference>